<sequence>MNARIFLLSLFLVAGCEQAFADCPSPANDEFDTVATALFNCSSARPLQGHETDRKFQIHYDFPQTLPDASTLPWMSIDPMANPAGYLQAILNYATRINARDDVDWRIEDNEQESWCSAPWFHMLREPLHGMTSERWSRPKELHELQGDWARNWAVGIYNDVACYGFGQIWKDPTFPKTKGFAFADGALAIKMLFTNAMPSQVPYLTGSKEWTVAANDDGSTITMRLLQLDVSTKDKRSPNGWFFGTFMYDATQPGDTVWERLVPVGLIWGNDNDLTAGAYLEKAAVAKESWVNPAVADRFYALPRHNLGLFGRANGPVDNPRSACISCHQRALDWGRAVLRGSPEEKEARLLLPDVPNDPFNDAAVKAYFRDIGNQSPVPNTQSMDYSLQVSEGIEAFRTWVATAFPDHATSTTDVTPYPFTSAAPIPTAPVTEAAPIEVPADKFEAGTIDIKSDLFVR</sequence>
<dbReference type="AlphaFoldDB" id="A0AAE3U576"/>
<feature type="chain" id="PRO_5041940072" description="Cytochrome c domain-containing protein" evidence="1">
    <location>
        <begin position="22"/>
        <end position="459"/>
    </location>
</feature>
<keyword evidence="3" id="KW-1185">Reference proteome</keyword>
<organism evidence="2 3">
    <name type="scientific">Ferirhizobium litorale</name>
    <dbReference type="NCBI Taxonomy" id="2927786"/>
    <lineage>
        <taxon>Bacteria</taxon>
        <taxon>Pseudomonadati</taxon>
        <taxon>Pseudomonadota</taxon>
        <taxon>Alphaproteobacteria</taxon>
        <taxon>Hyphomicrobiales</taxon>
        <taxon>Rhizobiaceae</taxon>
        <taxon>Ferirhizobium</taxon>
    </lineage>
</organism>
<evidence type="ECO:0000256" key="1">
    <source>
        <dbReference type="SAM" id="SignalP"/>
    </source>
</evidence>
<proteinExistence type="predicted"/>
<dbReference type="EMBL" id="JALDYZ010000010">
    <property type="protein sequence ID" value="MDI7923759.1"/>
    <property type="molecule type" value="Genomic_DNA"/>
</dbReference>
<name>A0AAE3U576_9HYPH</name>
<feature type="signal peptide" evidence="1">
    <location>
        <begin position="1"/>
        <end position="21"/>
    </location>
</feature>
<evidence type="ECO:0000313" key="3">
    <source>
        <dbReference type="Proteomes" id="UP001161580"/>
    </source>
</evidence>
<reference evidence="2" key="1">
    <citation type="submission" date="2022-03" db="EMBL/GenBank/DDBJ databases">
        <title>Fererhizobium litorale gen. nov., sp. nov., isolated from sandy sediments of the Sea of Japan seashore.</title>
        <authorList>
            <person name="Romanenko L."/>
            <person name="Kurilenko V."/>
            <person name="Otstavnykh N."/>
            <person name="Svetashev V."/>
            <person name="Tekutyeva L."/>
            <person name="Isaeva M."/>
            <person name="Mikhailov V."/>
        </authorList>
    </citation>
    <scope>NUCLEOTIDE SEQUENCE</scope>
    <source>
        <strain evidence="2">KMM 9576</strain>
    </source>
</reference>
<dbReference type="PROSITE" id="PS51257">
    <property type="entry name" value="PROKAR_LIPOPROTEIN"/>
    <property type="match status" value="1"/>
</dbReference>
<dbReference type="RefSeq" id="WP_311788481.1">
    <property type="nucleotide sequence ID" value="NZ_JALDYY010000016.1"/>
</dbReference>
<gene>
    <name evidence="2" type="ORF">MRS75_16900</name>
</gene>
<protein>
    <recommendedName>
        <fullName evidence="4">Cytochrome c domain-containing protein</fullName>
    </recommendedName>
</protein>
<comment type="caution">
    <text evidence="2">The sequence shown here is derived from an EMBL/GenBank/DDBJ whole genome shotgun (WGS) entry which is preliminary data.</text>
</comment>
<evidence type="ECO:0000313" key="2">
    <source>
        <dbReference type="EMBL" id="MDI7923759.1"/>
    </source>
</evidence>
<evidence type="ECO:0008006" key="4">
    <source>
        <dbReference type="Google" id="ProtNLM"/>
    </source>
</evidence>
<accession>A0AAE3U576</accession>
<keyword evidence="1" id="KW-0732">Signal</keyword>
<dbReference type="Proteomes" id="UP001161580">
    <property type="component" value="Unassembled WGS sequence"/>
</dbReference>